<dbReference type="RefSeq" id="WP_145638157.1">
    <property type="nucleotide sequence ID" value="NZ_VIWP01000004.1"/>
</dbReference>
<reference evidence="2 3" key="1">
    <citation type="submission" date="2019-06" db="EMBL/GenBank/DDBJ databases">
        <title>Sorghum-associated microbial communities from plants grown in Nebraska, USA.</title>
        <authorList>
            <person name="Schachtman D."/>
        </authorList>
    </citation>
    <scope>NUCLEOTIDE SEQUENCE [LARGE SCALE GENOMIC DNA]</scope>
    <source>
        <strain evidence="2 3">1225</strain>
    </source>
</reference>
<evidence type="ECO:0000313" key="2">
    <source>
        <dbReference type="EMBL" id="TWF52776.1"/>
    </source>
</evidence>
<dbReference type="PANTHER" id="PTHR11102:SF160">
    <property type="entry name" value="ERAD-ASSOCIATED E3 UBIQUITIN-PROTEIN LIGASE COMPONENT HRD3"/>
    <property type="match status" value="1"/>
</dbReference>
<protein>
    <submittedName>
        <fullName evidence="2">TPR repeat protein</fullName>
    </submittedName>
</protein>
<evidence type="ECO:0000313" key="3">
    <source>
        <dbReference type="Proteomes" id="UP000320653"/>
    </source>
</evidence>
<keyword evidence="1" id="KW-0732">Signal</keyword>
<dbReference type="OrthoDB" id="9797030at2"/>
<sequence length="216" mass="24155">MKLVFAIPLLLLATGACAQAPLPRNDVELAWEWFNAAETYRNYKVKGPDDLKISAHYFRLAANIGNASAAYKLGEAYENGVGVRQDKVAALEWYRQSAAKGDKYAELRVGWFYHKGITLPVDPAIAAQWYRLAAEKDNIWAYHMLAFMLMDGEGVPQDLSLAQRYFEKSLPQTNDHWAKLKLSVLLKTSDPKRSQALLREAAASGNPDALKELAQP</sequence>
<dbReference type="InterPro" id="IPR011990">
    <property type="entry name" value="TPR-like_helical_dom_sf"/>
</dbReference>
<proteinExistence type="predicted"/>
<keyword evidence="3" id="KW-1185">Reference proteome</keyword>
<dbReference type="Pfam" id="PF08238">
    <property type="entry name" value="Sel1"/>
    <property type="match status" value="6"/>
</dbReference>
<dbReference type="AlphaFoldDB" id="A0A561QR75"/>
<accession>A0A561QR75</accession>
<dbReference type="SMART" id="SM00671">
    <property type="entry name" value="SEL1"/>
    <property type="match status" value="3"/>
</dbReference>
<feature type="chain" id="PRO_5021845603" evidence="1">
    <location>
        <begin position="19"/>
        <end position="216"/>
    </location>
</feature>
<feature type="signal peptide" evidence="1">
    <location>
        <begin position="1"/>
        <end position="18"/>
    </location>
</feature>
<dbReference type="InterPro" id="IPR006597">
    <property type="entry name" value="Sel1-like"/>
</dbReference>
<dbReference type="PANTHER" id="PTHR11102">
    <property type="entry name" value="SEL-1-LIKE PROTEIN"/>
    <property type="match status" value="1"/>
</dbReference>
<dbReference type="InterPro" id="IPR050767">
    <property type="entry name" value="Sel1_AlgK"/>
</dbReference>
<comment type="caution">
    <text evidence="2">The sequence shown here is derived from an EMBL/GenBank/DDBJ whole genome shotgun (WGS) entry which is preliminary data.</text>
</comment>
<dbReference type="EMBL" id="VIWP01000004">
    <property type="protein sequence ID" value="TWF52776.1"/>
    <property type="molecule type" value="Genomic_DNA"/>
</dbReference>
<gene>
    <name evidence="2" type="ORF">FHW37_10442</name>
</gene>
<dbReference type="Gene3D" id="1.25.40.10">
    <property type="entry name" value="Tetratricopeptide repeat domain"/>
    <property type="match status" value="1"/>
</dbReference>
<evidence type="ECO:0000256" key="1">
    <source>
        <dbReference type="SAM" id="SignalP"/>
    </source>
</evidence>
<dbReference type="SUPFAM" id="SSF81901">
    <property type="entry name" value="HCP-like"/>
    <property type="match status" value="1"/>
</dbReference>
<dbReference type="Proteomes" id="UP000320653">
    <property type="component" value="Unassembled WGS sequence"/>
</dbReference>
<dbReference type="PROSITE" id="PS51257">
    <property type="entry name" value="PROKAR_LIPOPROTEIN"/>
    <property type="match status" value="1"/>
</dbReference>
<organism evidence="2 3">
    <name type="scientific">Neorhizobium alkalisoli</name>
    <dbReference type="NCBI Taxonomy" id="528178"/>
    <lineage>
        <taxon>Bacteria</taxon>
        <taxon>Pseudomonadati</taxon>
        <taxon>Pseudomonadota</taxon>
        <taxon>Alphaproteobacteria</taxon>
        <taxon>Hyphomicrobiales</taxon>
        <taxon>Rhizobiaceae</taxon>
        <taxon>Rhizobium/Agrobacterium group</taxon>
        <taxon>Neorhizobium</taxon>
    </lineage>
</organism>
<name>A0A561QR75_9HYPH</name>